<proteinExistence type="predicted"/>
<evidence type="ECO:0000313" key="1">
    <source>
        <dbReference type="EMBL" id="TCI10572.1"/>
    </source>
</evidence>
<sequence length="98" mass="10520">MSVRHKPNESIRGLRESLPGQICDALGIDGYGSREEALVYDLAKKIDRHCQRVARAAAGGYNSRLASAVAEGKKALEREPQALAAFIRFCGSVMGAMG</sequence>
<dbReference type="AlphaFoldDB" id="A0A4R0YVG2"/>
<dbReference type="Proteomes" id="UP000291822">
    <property type="component" value="Unassembled WGS sequence"/>
</dbReference>
<dbReference type="EMBL" id="SJTG01000002">
    <property type="protein sequence ID" value="TCI10572.1"/>
    <property type="molecule type" value="Genomic_DNA"/>
</dbReference>
<reference evidence="1 2" key="1">
    <citation type="submission" date="2019-02" db="EMBL/GenBank/DDBJ databases">
        <title>Dyella amyloliquefaciens sp. nov., isolated from forest soil.</title>
        <authorList>
            <person name="Gao Z.-H."/>
            <person name="Qiu L.-H."/>
        </authorList>
    </citation>
    <scope>NUCLEOTIDE SEQUENCE [LARGE SCALE GENOMIC DNA]</scope>
    <source>
        <strain evidence="1 2">KACC 12747</strain>
    </source>
</reference>
<accession>A0A4R0YVG2</accession>
<comment type="caution">
    <text evidence="1">The sequence shown here is derived from an EMBL/GenBank/DDBJ whole genome shotgun (WGS) entry which is preliminary data.</text>
</comment>
<evidence type="ECO:0000313" key="2">
    <source>
        <dbReference type="Proteomes" id="UP000291822"/>
    </source>
</evidence>
<name>A0A4R0YVG2_9GAMM</name>
<organism evidence="1 2">
    <name type="scientific">Dyella soli</name>
    <dbReference type="NCBI Taxonomy" id="522319"/>
    <lineage>
        <taxon>Bacteria</taxon>
        <taxon>Pseudomonadati</taxon>
        <taxon>Pseudomonadota</taxon>
        <taxon>Gammaproteobacteria</taxon>
        <taxon>Lysobacterales</taxon>
        <taxon>Rhodanobacteraceae</taxon>
        <taxon>Dyella</taxon>
    </lineage>
</organism>
<dbReference type="RefSeq" id="WP_131408721.1">
    <property type="nucleotide sequence ID" value="NZ_SJTG01000002.1"/>
</dbReference>
<gene>
    <name evidence="1" type="ORF">EZM97_17040</name>
</gene>
<keyword evidence="2" id="KW-1185">Reference proteome</keyword>
<protein>
    <submittedName>
        <fullName evidence="1">Uncharacterized protein</fullName>
    </submittedName>
</protein>